<dbReference type="STRING" id="1703770.AMJ39_01420"/>
<sequence>MTSFARSASTENSSRSMLSGGYNIEERCIFNQHPPGCTRANSRSGRQTSGNRFPTSRAEIRFMEYPSRGRHRIRRWRAPCAAAAVALLLAMSLGCAEYESRHLESLSELRLAQGQNALNDGRFVEAEDLVHLALLLDDTNHDAHLWMGRIQLTRYRLERAESRLRRAIELAPQAPDSYYLLGYLFELEGAFPRAAAYYRKHLALLPPDSDSVLQAEIETLAHFLAAFGTAEPYDHDKATPPASVAFAGERDREDALPLVPVSINGLPERAFYLDTKQTGYLRICRETAEATGLITPAPNDLRGLRPGAGDDSYLMLIDSLSLGPLTIRNVPASVEIAGCGQQVGSVGGKIGSLDLRLFLITFDFPRDSLTLIPYPDSLDEYTRFIDAVTSRGLIIRPRFLNGRVYVEGEIEERRGLLLLDTGALRSTVVSSNASLSGGPGHAMKGGMPPDPAAQQPEGSLYPETARDVWFSFGGLVERTDVVQLVYERTHPLEIGRLGLDILGRYRVTLSYRGSFVMFE</sequence>
<dbReference type="SUPFAM" id="SSF48452">
    <property type="entry name" value="TPR-like"/>
    <property type="match status" value="1"/>
</dbReference>
<gene>
    <name evidence="3" type="ORF">AMJ39_01420</name>
</gene>
<feature type="region of interest" description="Disordered" evidence="2">
    <location>
        <begin position="434"/>
        <end position="458"/>
    </location>
</feature>
<evidence type="ECO:0000313" key="3">
    <source>
        <dbReference type="EMBL" id="KPJ54234.1"/>
    </source>
</evidence>
<evidence type="ECO:0000256" key="1">
    <source>
        <dbReference type="PROSITE-ProRule" id="PRU00339"/>
    </source>
</evidence>
<evidence type="ECO:0000256" key="2">
    <source>
        <dbReference type="SAM" id="MobiDB-lite"/>
    </source>
</evidence>
<feature type="repeat" description="TPR" evidence="1">
    <location>
        <begin position="175"/>
        <end position="208"/>
    </location>
</feature>
<evidence type="ECO:0000313" key="4">
    <source>
        <dbReference type="Proteomes" id="UP000052008"/>
    </source>
</evidence>
<dbReference type="EMBL" id="LIZS01000005">
    <property type="protein sequence ID" value="KPJ54234.1"/>
    <property type="molecule type" value="Genomic_DNA"/>
</dbReference>
<dbReference type="Gene3D" id="2.40.70.10">
    <property type="entry name" value="Acid Proteases"/>
    <property type="match status" value="1"/>
</dbReference>
<organism evidence="3 4">
    <name type="scientific">candidate division TA06 bacterium DG_24</name>
    <dbReference type="NCBI Taxonomy" id="1703770"/>
    <lineage>
        <taxon>Bacteria</taxon>
        <taxon>Bacteria division TA06</taxon>
    </lineage>
</organism>
<dbReference type="AlphaFoldDB" id="A0A0S7WVR4"/>
<protein>
    <submittedName>
        <fullName evidence="3">Uncharacterized protein</fullName>
    </submittedName>
</protein>
<name>A0A0S7WVR4_UNCT6</name>
<keyword evidence="1" id="KW-0802">TPR repeat</keyword>
<dbReference type="SMART" id="SM00028">
    <property type="entry name" value="TPR"/>
    <property type="match status" value="3"/>
</dbReference>
<proteinExistence type="predicted"/>
<dbReference type="InterPro" id="IPR021109">
    <property type="entry name" value="Peptidase_aspartic_dom_sf"/>
</dbReference>
<dbReference type="Gene3D" id="1.25.40.10">
    <property type="entry name" value="Tetratricopeptide repeat domain"/>
    <property type="match status" value="1"/>
</dbReference>
<dbReference type="PROSITE" id="PS50005">
    <property type="entry name" value="TPR"/>
    <property type="match status" value="1"/>
</dbReference>
<reference evidence="3 4" key="1">
    <citation type="journal article" date="2015" name="Microbiome">
        <title>Genomic resolution of linkages in carbon, nitrogen, and sulfur cycling among widespread estuary sediment bacteria.</title>
        <authorList>
            <person name="Baker B.J."/>
            <person name="Lazar C.S."/>
            <person name="Teske A.P."/>
            <person name="Dick G.J."/>
        </authorList>
    </citation>
    <scope>NUCLEOTIDE SEQUENCE [LARGE SCALE GENOMIC DNA]</scope>
    <source>
        <strain evidence="3">DG_24</strain>
    </source>
</reference>
<dbReference type="InterPro" id="IPR011990">
    <property type="entry name" value="TPR-like_helical_dom_sf"/>
</dbReference>
<comment type="caution">
    <text evidence="3">The sequence shown here is derived from an EMBL/GenBank/DDBJ whole genome shotgun (WGS) entry which is preliminary data.</text>
</comment>
<dbReference type="InterPro" id="IPR019734">
    <property type="entry name" value="TPR_rpt"/>
</dbReference>
<dbReference type="Proteomes" id="UP000052008">
    <property type="component" value="Unassembled WGS sequence"/>
</dbReference>
<accession>A0A0S7WVR4</accession>